<evidence type="ECO:0000313" key="6">
    <source>
        <dbReference type="EMBL" id="GHO58865.1"/>
    </source>
</evidence>
<dbReference type="PROSITE" id="PS50076">
    <property type="entry name" value="DNAJ_2"/>
    <property type="match status" value="1"/>
</dbReference>
<evidence type="ECO:0000256" key="2">
    <source>
        <dbReference type="ARBA" id="ARBA00035108"/>
    </source>
</evidence>
<dbReference type="SMART" id="SM00271">
    <property type="entry name" value="DnaJ"/>
    <property type="match status" value="1"/>
</dbReference>
<evidence type="ECO:0000256" key="4">
    <source>
        <dbReference type="SAM" id="Coils"/>
    </source>
</evidence>
<dbReference type="EMBL" id="BNJG01000003">
    <property type="protein sequence ID" value="GHO58865.1"/>
    <property type="molecule type" value="Genomic_DNA"/>
</dbReference>
<proteinExistence type="inferred from homology"/>
<keyword evidence="1" id="KW-0304">Gas vesicle</keyword>
<comment type="similarity">
    <text evidence="3">Belongs to the gas vesicle GvpF/GvpL family.</text>
</comment>
<dbReference type="InterPro" id="IPR009430">
    <property type="entry name" value="GvpL/GvpF"/>
</dbReference>
<dbReference type="Gene3D" id="1.10.287.110">
    <property type="entry name" value="DnaJ domain"/>
    <property type="match status" value="1"/>
</dbReference>
<dbReference type="CDD" id="cd06257">
    <property type="entry name" value="DnaJ"/>
    <property type="match status" value="1"/>
</dbReference>
<dbReference type="PANTHER" id="PTHR36852">
    <property type="entry name" value="PROTEIN GVPL 2"/>
    <property type="match status" value="1"/>
</dbReference>
<reference evidence="6 7" key="1">
    <citation type="journal article" date="2021" name="Int. J. Syst. Evol. Microbiol.">
        <title>Reticulibacter mediterranei gen. nov., sp. nov., within the new family Reticulibacteraceae fam. nov., and Ktedonospora formicarum gen. nov., sp. nov., Ktedonobacter robiniae sp. nov., Dictyobacter formicarum sp. nov. and Dictyobacter arantiisoli sp. nov., belonging to the class Ktedonobacteria.</title>
        <authorList>
            <person name="Yabe S."/>
            <person name="Zheng Y."/>
            <person name="Wang C.M."/>
            <person name="Sakai Y."/>
            <person name="Abe K."/>
            <person name="Yokota A."/>
            <person name="Donadio S."/>
            <person name="Cavaletti L."/>
            <person name="Monciardini P."/>
        </authorList>
    </citation>
    <scope>NUCLEOTIDE SEQUENCE [LARGE SCALE GENOMIC DNA]</scope>
    <source>
        <strain evidence="6 7">SOSP1-30</strain>
    </source>
</reference>
<feature type="coiled-coil region" evidence="4">
    <location>
        <begin position="96"/>
        <end position="154"/>
    </location>
</feature>
<dbReference type="Pfam" id="PF06386">
    <property type="entry name" value="GvpL_GvpF"/>
    <property type="match status" value="1"/>
</dbReference>
<comment type="subcellular location">
    <subcellularLocation>
        <location evidence="2">Gas vesicle</location>
    </subcellularLocation>
</comment>
<accession>A0ABQ3V2K9</accession>
<keyword evidence="4" id="KW-0175">Coiled coil</keyword>
<protein>
    <recommendedName>
        <fullName evidence="5">J domain-containing protein</fullName>
    </recommendedName>
</protein>
<feature type="domain" description="J" evidence="5">
    <location>
        <begin position="262"/>
        <end position="336"/>
    </location>
</feature>
<dbReference type="SUPFAM" id="SSF46565">
    <property type="entry name" value="Chaperone J-domain"/>
    <property type="match status" value="1"/>
</dbReference>
<dbReference type="PANTHER" id="PTHR36852:SF1">
    <property type="entry name" value="PROTEIN GVPL 2"/>
    <property type="match status" value="1"/>
</dbReference>
<dbReference type="Pfam" id="PF00226">
    <property type="entry name" value="DnaJ"/>
    <property type="match status" value="1"/>
</dbReference>
<dbReference type="InterPro" id="IPR036869">
    <property type="entry name" value="J_dom_sf"/>
</dbReference>
<gene>
    <name evidence="6" type="ORF">KSB_73400</name>
</gene>
<evidence type="ECO:0000256" key="1">
    <source>
        <dbReference type="ARBA" id="ARBA00022987"/>
    </source>
</evidence>
<dbReference type="Proteomes" id="UP000654345">
    <property type="component" value="Unassembled WGS sequence"/>
</dbReference>
<dbReference type="RefSeq" id="WP_201375107.1">
    <property type="nucleotide sequence ID" value="NZ_BNJG01000003.1"/>
</dbReference>
<keyword evidence="7" id="KW-1185">Reference proteome</keyword>
<evidence type="ECO:0000313" key="7">
    <source>
        <dbReference type="Proteomes" id="UP000654345"/>
    </source>
</evidence>
<evidence type="ECO:0000259" key="5">
    <source>
        <dbReference type="PROSITE" id="PS50076"/>
    </source>
</evidence>
<comment type="caution">
    <text evidence="6">The sequence shown here is derived from an EMBL/GenBank/DDBJ whole genome shotgun (WGS) entry which is preliminary data.</text>
</comment>
<name>A0ABQ3V2K9_9CHLR</name>
<dbReference type="InterPro" id="IPR001623">
    <property type="entry name" value="DnaJ_domain"/>
</dbReference>
<organism evidence="6 7">
    <name type="scientific">Ktedonobacter robiniae</name>
    <dbReference type="NCBI Taxonomy" id="2778365"/>
    <lineage>
        <taxon>Bacteria</taxon>
        <taxon>Bacillati</taxon>
        <taxon>Chloroflexota</taxon>
        <taxon>Ktedonobacteria</taxon>
        <taxon>Ktedonobacterales</taxon>
        <taxon>Ktedonobacteraceae</taxon>
        <taxon>Ktedonobacter</taxon>
    </lineage>
</organism>
<evidence type="ECO:0000256" key="3">
    <source>
        <dbReference type="ARBA" id="ARBA00035643"/>
    </source>
</evidence>
<sequence>MQNGIYSYCIIKTSEHQEFGAIGIGDAVASNVQTIGFKDIAAVISHSPQVVYDSLSKEKVIKDLFTHERVIEKIMGHFTTVPVKFGTMVETEDRVIEFLENGYTLLRNELDKVEGKIEQDVVATWEQPAVLAILARQNEQLREMQQKIASAGEQASIEDKVLLGQLIDQALKTEKNKYQQLILQDLKQESVDICPHDMISDDMIFNAAFLLEKKNQEAFDNAIHSLDQKLENTVYFREVGPLPPYSFSTILFKRIDPEEVEEAKNTLGLTGEITEEALRDAYYQLAKKYHPDKTSGDTSQEFQVIQNAHRTLRNFIEGGLIHTKVYRWKEDVQWDS</sequence>